<evidence type="ECO:0000313" key="2">
    <source>
        <dbReference type="EMBL" id="KAB2578222.1"/>
    </source>
</evidence>
<protein>
    <submittedName>
        <fullName evidence="2">Uncharacterized protein</fullName>
    </submittedName>
</protein>
<organism evidence="2 3">
    <name type="scientific">Lasiodiplodia theobromae</name>
    <dbReference type="NCBI Taxonomy" id="45133"/>
    <lineage>
        <taxon>Eukaryota</taxon>
        <taxon>Fungi</taxon>
        <taxon>Dikarya</taxon>
        <taxon>Ascomycota</taxon>
        <taxon>Pezizomycotina</taxon>
        <taxon>Dothideomycetes</taxon>
        <taxon>Dothideomycetes incertae sedis</taxon>
        <taxon>Botryosphaeriales</taxon>
        <taxon>Botryosphaeriaceae</taxon>
        <taxon>Lasiodiplodia</taxon>
    </lineage>
</organism>
<evidence type="ECO:0000313" key="3">
    <source>
        <dbReference type="Proteomes" id="UP000325902"/>
    </source>
</evidence>
<comment type="caution">
    <text evidence="2">The sequence shown here is derived from an EMBL/GenBank/DDBJ whole genome shotgun (WGS) entry which is preliminary data.</text>
</comment>
<keyword evidence="1" id="KW-0732">Signal</keyword>
<gene>
    <name evidence="2" type="ORF">DBV05_g3295</name>
</gene>
<dbReference type="OrthoDB" id="4818326at2759"/>
<dbReference type="Proteomes" id="UP000325902">
    <property type="component" value="Unassembled WGS sequence"/>
</dbReference>
<evidence type="ECO:0000256" key="1">
    <source>
        <dbReference type="SAM" id="SignalP"/>
    </source>
</evidence>
<feature type="signal peptide" evidence="1">
    <location>
        <begin position="1"/>
        <end position="22"/>
    </location>
</feature>
<name>A0A5N5DMT9_9PEZI</name>
<dbReference type="InterPro" id="IPR011047">
    <property type="entry name" value="Quinoprotein_ADH-like_sf"/>
</dbReference>
<keyword evidence="3" id="KW-1185">Reference proteome</keyword>
<accession>A0A5N5DMT9</accession>
<dbReference type="EMBL" id="VCHE01000013">
    <property type="protein sequence ID" value="KAB2578222.1"/>
    <property type="molecule type" value="Genomic_DNA"/>
</dbReference>
<sequence>MRLSVNLLSLTLATVLCHTIHANTIHQTRQAAAGLPSSQNLTGAIFSGDATSPNPMSPKTRYAPYADTLHLDSGNTRSSDTLGPLGFNTTQSTWPVPKSPFFWDSIGSSLTSIALCGTRACIAALDPHTLATLASWSPPDNQTLQITYLQVRSGGTSVIAPTAEGRLYVVDRKTHANGTVTFQTTRQVDVSAHIPAGQTVLGAAWDAAGNVWFATGGIVGVDDASANGTTVGYVAADDDGSVYVVSIDNQVAENNMAVSGDTVYMSTGPAGADDHAGAVGYLLGFQADREKGVRTVFNESYEAGSGLKPGAFARGSGSSPGMVGDAYIAVTDNADGRIHLNVYKQVTNGYVLDAAGQKNRVCSLPLFGVNASANDNALVTHWDGETGEASIVVTNSFHQPTMLNLRDGLPADINDAAWNDLTVMPGEFLSVAVVPEGNGTRCEVVWEKKEFYQTSIPILSTAAGLLYTYALDGELAKEGSWVWYWVALDARTGIERWRVRAGAGGTYNNNGMLPYLGPDGALWIATVAGTVKLQDKA</sequence>
<proteinExistence type="predicted"/>
<feature type="chain" id="PRO_5024845517" evidence="1">
    <location>
        <begin position="23"/>
        <end position="537"/>
    </location>
</feature>
<reference evidence="2 3" key="1">
    <citation type="journal article" date="2019" name="Sci. Rep.">
        <title>A multi-omics analysis of the grapevine pathogen Lasiodiplodia theobromae reveals that temperature affects the expression of virulence- and pathogenicity-related genes.</title>
        <authorList>
            <person name="Felix C."/>
            <person name="Meneses R."/>
            <person name="Goncalves M.F.M."/>
            <person name="Tilleman L."/>
            <person name="Duarte A.S."/>
            <person name="Jorrin-Novo J.V."/>
            <person name="Van de Peer Y."/>
            <person name="Deforce D."/>
            <person name="Van Nieuwerburgh F."/>
            <person name="Esteves A.C."/>
            <person name="Alves A."/>
        </authorList>
    </citation>
    <scope>NUCLEOTIDE SEQUENCE [LARGE SCALE GENOMIC DNA]</scope>
    <source>
        <strain evidence="2 3">LA-SOL3</strain>
    </source>
</reference>
<dbReference type="AlphaFoldDB" id="A0A5N5DMT9"/>
<dbReference type="SUPFAM" id="SSF50998">
    <property type="entry name" value="Quinoprotein alcohol dehydrogenase-like"/>
    <property type="match status" value="1"/>
</dbReference>